<feature type="compositionally biased region" description="Pro residues" evidence="1">
    <location>
        <begin position="47"/>
        <end position="63"/>
    </location>
</feature>
<name>A0ABU9CMI8_9BURK</name>
<reference evidence="3 4" key="1">
    <citation type="submission" date="2024-04" db="EMBL/GenBank/DDBJ databases">
        <title>Novel species of the genus Ideonella isolated from streams.</title>
        <authorList>
            <person name="Lu H."/>
        </authorList>
    </citation>
    <scope>NUCLEOTIDE SEQUENCE [LARGE SCALE GENOMIC DNA]</scope>
    <source>
        <strain evidence="3 4">DXS22W</strain>
    </source>
</reference>
<keyword evidence="2" id="KW-0732">Signal</keyword>
<dbReference type="InterPro" id="IPR012332">
    <property type="entry name" value="Autotransporter_pectin_lyase_C"/>
</dbReference>
<dbReference type="Gene3D" id="2.160.20.20">
    <property type="match status" value="1"/>
</dbReference>
<dbReference type="RefSeq" id="WP_341412562.1">
    <property type="nucleotide sequence ID" value="NZ_JBBUTH010000010.1"/>
</dbReference>
<organism evidence="3 4">
    <name type="scientific">Pseudaquabacterium inlustre</name>
    <dbReference type="NCBI Taxonomy" id="2984192"/>
    <lineage>
        <taxon>Bacteria</taxon>
        <taxon>Pseudomonadati</taxon>
        <taxon>Pseudomonadota</taxon>
        <taxon>Betaproteobacteria</taxon>
        <taxon>Burkholderiales</taxon>
        <taxon>Sphaerotilaceae</taxon>
        <taxon>Pseudaquabacterium</taxon>
    </lineage>
</organism>
<evidence type="ECO:0000313" key="3">
    <source>
        <dbReference type="EMBL" id="MEK8052833.1"/>
    </source>
</evidence>
<dbReference type="EMBL" id="JBBUTH010000010">
    <property type="protein sequence ID" value="MEK8052833.1"/>
    <property type="molecule type" value="Genomic_DNA"/>
</dbReference>
<keyword evidence="4" id="KW-1185">Reference proteome</keyword>
<feature type="chain" id="PRO_5047260618" description="Right-handed parallel beta-helix repeat-containing protein" evidence="2">
    <location>
        <begin position="29"/>
        <end position="473"/>
    </location>
</feature>
<accession>A0ABU9CMI8</accession>
<feature type="signal peptide" evidence="2">
    <location>
        <begin position="1"/>
        <end position="28"/>
    </location>
</feature>
<evidence type="ECO:0000313" key="4">
    <source>
        <dbReference type="Proteomes" id="UP001365405"/>
    </source>
</evidence>
<protein>
    <recommendedName>
        <fullName evidence="5">Right-handed parallel beta-helix repeat-containing protein</fullName>
    </recommendedName>
</protein>
<dbReference type="Proteomes" id="UP001365405">
    <property type="component" value="Unassembled WGS sequence"/>
</dbReference>
<evidence type="ECO:0000256" key="2">
    <source>
        <dbReference type="SAM" id="SignalP"/>
    </source>
</evidence>
<gene>
    <name evidence="3" type="ORF">AACH10_21460</name>
</gene>
<sequence>MTARLITPSLRLQTLATAVLLVGGAALAQPAGGPPMPNGQPLGAVPGQPPGAPQGMPPPPPSEPVTLRAALVLNDASTLPAGRTLRVTEDGQGGLIVAGRSKLQAERLKVEVLGRGKSDFDGVAAGVLVKDGSTLTLRDARITTRGVVAAAVTATGESTLRVQRSTLVAEGGPLPSGYVRRIGPGMMEPPTPLGITGTARTTLVLGSAKAFYEDSRIVADGWGALSTDAARGATLQVDRCQVLVRRSGYGTYADNGAAVVINDSTLDVPTFGGVIAGQASLALNRVSSRSGGNTVMIHNVMGRPDEMATLRLTGGRLTSTNAAIVVKSANADIVLDGTRLEAKNGDLLLAVVNDDSHRTPLNGTTAPGSRAVLRRARLNGNLLNLDAERRLNVALEATQLRGRVHDVALSLDAASRWTATADSRVLLAGPMTLAQLDAPRGVSIRARVQGAALPPGRHTLAGGGVLEVEAGAP</sequence>
<comment type="caution">
    <text evidence="3">The sequence shown here is derived from an EMBL/GenBank/DDBJ whole genome shotgun (WGS) entry which is preliminary data.</text>
</comment>
<evidence type="ECO:0008006" key="5">
    <source>
        <dbReference type="Google" id="ProtNLM"/>
    </source>
</evidence>
<evidence type="ECO:0000256" key="1">
    <source>
        <dbReference type="SAM" id="MobiDB-lite"/>
    </source>
</evidence>
<proteinExistence type="predicted"/>
<feature type="region of interest" description="Disordered" evidence="1">
    <location>
        <begin position="31"/>
        <end position="63"/>
    </location>
</feature>